<dbReference type="AlphaFoldDB" id="A0A7U2HXN8"/>
<evidence type="ECO:0000313" key="2">
    <source>
        <dbReference type="Proteomes" id="UP000663193"/>
    </source>
</evidence>
<proteinExistence type="predicted"/>
<dbReference type="VEuPathDB" id="FungiDB:JI435_405880"/>
<keyword evidence="2" id="KW-1185">Reference proteome</keyword>
<name>A0A7U2HXN8_PHANO</name>
<sequence length="67" mass="7677">MNTHLNPSTDGDIHQHSTPLAYPSWRTVVETTSRPRVSKVGPTPNFQTFCTTMFRQGRRRSPPPLHF</sequence>
<accession>A0A7U2HXN8</accession>
<gene>
    <name evidence="1" type="ORF">JI435_405880</name>
</gene>
<protein>
    <submittedName>
        <fullName evidence="1">Uncharacterized protein</fullName>
    </submittedName>
</protein>
<organism evidence="1 2">
    <name type="scientific">Phaeosphaeria nodorum (strain SN15 / ATCC MYA-4574 / FGSC 10173)</name>
    <name type="common">Glume blotch fungus</name>
    <name type="synonym">Parastagonospora nodorum</name>
    <dbReference type="NCBI Taxonomy" id="321614"/>
    <lineage>
        <taxon>Eukaryota</taxon>
        <taxon>Fungi</taxon>
        <taxon>Dikarya</taxon>
        <taxon>Ascomycota</taxon>
        <taxon>Pezizomycotina</taxon>
        <taxon>Dothideomycetes</taxon>
        <taxon>Pleosporomycetidae</taxon>
        <taxon>Pleosporales</taxon>
        <taxon>Pleosporineae</taxon>
        <taxon>Phaeosphaeriaceae</taxon>
        <taxon>Parastagonospora</taxon>
    </lineage>
</organism>
<dbReference type="Proteomes" id="UP000663193">
    <property type="component" value="Chromosome 4"/>
</dbReference>
<reference evidence="2" key="1">
    <citation type="journal article" date="2021" name="BMC Genomics">
        <title>Chromosome-level genome assembly and manually-curated proteome of model necrotroph Parastagonospora nodorum Sn15 reveals a genome-wide trove of candidate effector homologs, and redundancy of virulence-related functions within an accessory chromosome.</title>
        <authorList>
            <person name="Bertazzoni S."/>
            <person name="Jones D.A.B."/>
            <person name="Phan H.T."/>
            <person name="Tan K.-C."/>
            <person name="Hane J.K."/>
        </authorList>
    </citation>
    <scope>NUCLEOTIDE SEQUENCE [LARGE SCALE GENOMIC DNA]</scope>
    <source>
        <strain evidence="2">SN15 / ATCC MYA-4574 / FGSC 10173)</strain>
    </source>
</reference>
<evidence type="ECO:0000313" key="1">
    <source>
        <dbReference type="EMBL" id="QRC94483.1"/>
    </source>
</evidence>
<dbReference type="EMBL" id="CP069026">
    <property type="protein sequence ID" value="QRC94483.1"/>
    <property type="molecule type" value="Genomic_DNA"/>
</dbReference>